<protein>
    <submittedName>
        <fullName evidence="6">Response regulator receiver protein</fullName>
    </submittedName>
</protein>
<evidence type="ECO:0000313" key="7">
    <source>
        <dbReference type="Proteomes" id="UP000002408"/>
    </source>
</evidence>
<dbReference type="PANTHER" id="PTHR44943:SF8">
    <property type="entry name" value="TPR REPEAT-CONTAINING PROTEIN MJ0263"/>
    <property type="match status" value="1"/>
</dbReference>
<dbReference type="InterPro" id="IPR011990">
    <property type="entry name" value="TPR-like_helical_dom_sf"/>
</dbReference>
<feature type="repeat" description="TPR" evidence="4">
    <location>
        <begin position="337"/>
        <end position="370"/>
    </location>
</feature>
<accession>A7I9Y5</accession>
<dbReference type="Pfam" id="PF14559">
    <property type="entry name" value="TPR_19"/>
    <property type="match status" value="1"/>
</dbReference>
<dbReference type="SUPFAM" id="SSF52172">
    <property type="entry name" value="CheY-like"/>
    <property type="match status" value="1"/>
</dbReference>
<dbReference type="InterPro" id="IPR001789">
    <property type="entry name" value="Sig_transdc_resp-reg_receiver"/>
</dbReference>
<evidence type="ECO:0000256" key="4">
    <source>
        <dbReference type="PROSITE-ProRule" id="PRU00339"/>
    </source>
</evidence>
<proteinExistence type="predicted"/>
<sequence>MTVQVFIVDDDDIVAHLIEEVLTRNGYLIAGRAVNGEEALRMIPKTSCDVILMDITLDGRIDGIDIARMLATTLKIPVIFVTANFDKEILERVKMPTTFGFLTKPFTIKDLVATIEIALFNFKMRGGTPHLAEPKTHTPALPKEPVAVSAARAADTVKHKKETRKTLKDLYTYGLDHQAKGNYDAALQYFTEILKNNPSDVAIWAEKGDVLYKLGKSEDALCAVDTALGIEPANEYAICKKCRILSDMGKNMEALVLIENALKVIPDKYATMVEKGNILHGMGREEDAFQTLDAAIAMDKKSGYALGAKGRIQGELGMDKEALATFGRALNREPKNVSLWLDLIRIFEQKKNSHLALNILQRALEQNPENEILAAKREKILHSSIPG</sequence>
<evidence type="ECO:0000256" key="1">
    <source>
        <dbReference type="ARBA" id="ARBA00022737"/>
    </source>
</evidence>
<dbReference type="Gene3D" id="1.25.40.10">
    <property type="entry name" value="Tetratricopeptide repeat domain"/>
    <property type="match status" value="2"/>
</dbReference>
<dbReference type="CDD" id="cd17534">
    <property type="entry name" value="REC_DC-like"/>
    <property type="match status" value="1"/>
</dbReference>
<keyword evidence="7" id="KW-1185">Reference proteome</keyword>
<evidence type="ECO:0000313" key="6">
    <source>
        <dbReference type="EMBL" id="ABS56546.1"/>
    </source>
</evidence>
<dbReference type="InterPro" id="IPR011006">
    <property type="entry name" value="CheY-like_superfamily"/>
</dbReference>
<dbReference type="AlphaFoldDB" id="A7I9Y5"/>
<keyword evidence="3" id="KW-0597">Phosphoprotein</keyword>
<dbReference type="GeneID" id="25393948"/>
<reference evidence="7" key="1">
    <citation type="journal article" date="2015" name="Microbiology">
        <title>Genome of Methanoregula boonei 6A8 reveals adaptations to oligotrophic peatland environments.</title>
        <authorList>
            <person name="Braeuer S."/>
            <person name="Cadillo-Quiroz H."/>
            <person name="Kyrpides N."/>
            <person name="Woyke T."/>
            <person name="Goodwin L."/>
            <person name="Detter C."/>
            <person name="Podell S."/>
            <person name="Yavitt J.B."/>
            <person name="Zinder S.H."/>
        </authorList>
    </citation>
    <scope>NUCLEOTIDE SEQUENCE [LARGE SCALE GENOMIC DNA]</scope>
    <source>
        <strain evidence="7">DSM 21154 / JCM 14090 / 6A8</strain>
    </source>
</reference>
<dbReference type="GO" id="GO:0000160">
    <property type="term" value="P:phosphorelay signal transduction system"/>
    <property type="evidence" value="ECO:0007669"/>
    <property type="project" value="InterPro"/>
</dbReference>
<dbReference type="SMART" id="SM00028">
    <property type="entry name" value="TPR"/>
    <property type="match status" value="6"/>
</dbReference>
<feature type="repeat" description="TPR" evidence="4">
    <location>
        <begin position="201"/>
        <end position="234"/>
    </location>
</feature>
<dbReference type="InterPro" id="IPR051685">
    <property type="entry name" value="Ycf3/AcsC/BcsC/TPR_MFPF"/>
</dbReference>
<dbReference type="OrthoDB" id="115601at2157"/>
<dbReference type="Pfam" id="PF00072">
    <property type="entry name" value="Response_reg"/>
    <property type="match status" value="1"/>
</dbReference>
<dbReference type="eggNOG" id="arCOG02392">
    <property type="taxonomic scope" value="Archaea"/>
</dbReference>
<feature type="repeat" description="TPR" evidence="4">
    <location>
        <begin position="167"/>
        <end position="200"/>
    </location>
</feature>
<dbReference type="eggNOG" id="arCOG03038">
    <property type="taxonomic scope" value="Archaea"/>
</dbReference>
<evidence type="ECO:0000259" key="5">
    <source>
        <dbReference type="PROSITE" id="PS50110"/>
    </source>
</evidence>
<feature type="domain" description="Response regulatory" evidence="5">
    <location>
        <begin position="4"/>
        <end position="119"/>
    </location>
</feature>
<name>A7I9Y5_METB6</name>
<dbReference type="Gene3D" id="3.40.50.2300">
    <property type="match status" value="1"/>
</dbReference>
<dbReference type="SMART" id="SM00448">
    <property type="entry name" value="REC"/>
    <property type="match status" value="1"/>
</dbReference>
<keyword evidence="2 4" id="KW-0802">TPR repeat</keyword>
<feature type="modified residue" description="4-aspartylphosphate" evidence="3">
    <location>
        <position position="54"/>
    </location>
</feature>
<dbReference type="SUPFAM" id="SSF48452">
    <property type="entry name" value="TPR-like"/>
    <property type="match status" value="1"/>
</dbReference>
<keyword evidence="1" id="KW-0677">Repeat</keyword>
<dbReference type="RefSeq" id="WP_012107601.1">
    <property type="nucleotide sequence ID" value="NC_009712.1"/>
</dbReference>
<dbReference type="PROSITE" id="PS50110">
    <property type="entry name" value="RESPONSE_REGULATORY"/>
    <property type="match status" value="1"/>
</dbReference>
<gene>
    <name evidence="6" type="ordered locus">Mboo_2032</name>
</gene>
<dbReference type="Pfam" id="PF13432">
    <property type="entry name" value="TPR_16"/>
    <property type="match status" value="1"/>
</dbReference>
<dbReference type="PROSITE" id="PS50005">
    <property type="entry name" value="TPR"/>
    <property type="match status" value="3"/>
</dbReference>
<evidence type="ECO:0000256" key="2">
    <source>
        <dbReference type="ARBA" id="ARBA00022803"/>
    </source>
</evidence>
<dbReference type="PANTHER" id="PTHR44943">
    <property type="entry name" value="CELLULOSE SYNTHASE OPERON PROTEIN C"/>
    <property type="match status" value="1"/>
</dbReference>
<organism evidence="6 7">
    <name type="scientific">Methanoregula boonei (strain DSM 21154 / JCM 14090 / 6A8)</name>
    <dbReference type="NCBI Taxonomy" id="456442"/>
    <lineage>
        <taxon>Archaea</taxon>
        <taxon>Methanobacteriati</taxon>
        <taxon>Methanobacteriota</taxon>
        <taxon>Stenosarchaea group</taxon>
        <taxon>Methanomicrobia</taxon>
        <taxon>Methanomicrobiales</taxon>
        <taxon>Methanoregulaceae</taxon>
        <taxon>Methanoregula</taxon>
    </lineage>
</organism>
<dbReference type="InterPro" id="IPR019734">
    <property type="entry name" value="TPR_rpt"/>
</dbReference>
<dbReference type="HOGENOM" id="CLU_712918_0_0_2"/>
<dbReference type="EMBL" id="CP000780">
    <property type="protein sequence ID" value="ABS56546.1"/>
    <property type="molecule type" value="Genomic_DNA"/>
</dbReference>
<evidence type="ECO:0000256" key="3">
    <source>
        <dbReference type="PROSITE-ProRule" id="PRU00169"/>
    </source>
</evidence>
<dbReference type="Proteomes" id="UP000002408">
    <property type="component" value="Chromosome"/>
</dbReference>
<dbReference type="KEGG" id="mbn:Mboo_2032"/>
<dbReference type="STRING" id="456442.Mboo_2032"/>